<feature type="transmembrane region" description="Helical" evidence="1">
    <location>
        <begin position="71"/>
        <end position="90"/>
    </location>
</feature>
<dbReference type="EMBL" id="AEON01000002">
    <property type="protein sequence ID" value="EFT82750.1"/>
    <property type="molecule type" value="Genomic_DNA"/>
</dbReference>
<evidence type="ECO:0000256" key="1">
    <source>
        <dbReference type="SAM" id="Phobius"/>
    </source>
</evidence>
<accession>E6K1W2</accession>
<dbReference type="AlphaFoldDB" id="E6K1W2"/>
<name>E6K1W2_PARDN</name>
<keyword evidence="3" id="KW-1185">Reference proteome</keyword>
<reference evidence="2 3" key="1">
    <citation type="submission" date="2010-12" db="EMBL/GenBank/DDBJ databases">
        <authorList>
            <person name="Muzny D."/>
            <person name="Qin X."/>
            <person name="Buhay C."/>
            <person name="Dugan-Rocha S."/>
            <person name="Ding Y."/>
            <person name="Chen G."/>
            <person name="Hawes A."/>
            <person name="Holder M."/>
            <person name="Jhangiani S."/>
            <person name="Johnson A."/>
            <person name="Khan Z."/>
            <person name="Li Z."/>
            <person name="Liu W."/>
            <person name="Liu X."/>
            <person name="Perez L."/>
            <person name="Shen H."/>
            <person name="Wang Q."/>
            <person name="Watt J."/>
            <person name="Xi L."/>
            <person name="Xin Y."/>
            <person name="Zhou J."/>
            <person name="Deng J."/>
            <person name="Jiang H."/>
            <person name="Liu Y."/>
            <person name="Qu J."/>
            <person name="Song X.-Z."/>
            <person name="Zhang L."/>
            <person name="Villasana D."/>
            <person name="Johnson A."/>
            <person name="Liu J."/>
            <person name="Liyanage D."/>
            <person name="Lorensuhewa L."/>
            <person name="Robinson T."/>
            <person name="Song A."/>
            <person name="Song B.-B."/>
            <person name="Dinh H."/>
            <person name="Thornton R."/>
            <person name="Coyle M."/>
            <person name="Francisco L."/>
            <person name="Jackson L."/>
            <person name="Javaid M."/>
            <person name="Korchina V."/>
            <person name="Kovar C."/>
            <person name="Mata R."/>
            <person name="Mathew T."/>
            <person name="Ngo R."/>
            <person name="Nguyen L."/>
            <person name="Nguyen N."/>
            <person name="Okwuonu G."/>
            <person name="Ongeri F."/>
            <person name="Pham C."/>
            <person name="Simmons D."/>
            <person name="Wilczek-Boney K."/>
            <person name="Hale W."/>
            <person name="Jakkamsetti A."/>
            <person name="Pham P."/>
            <person name="Ruth R."/>
            <person name="San Lucas F."/>
            <person name="Warren J."/>
            <person name="Zhang J."/>
            <person name="Zhao Z."/>
            <person name="Zhou C."/>
            <person name="Zhu D."/>
            <person name="Lee S."/>
            <person name="Bess C."/>
            <person name="Blankenburg K."/>
            <person name="Forbes L."/>
            <person name="Fu Q."/>
            <person name="Gubbala S."/>
            <person name="Hirani K."/>
            <person name="Jayaseelan J.C."/>
            <person name="Lara F."/>
            <person name="Munidasa M."/>
            <person name="Palculict T."/>
            <person name="Patil S."/>
            <person name="Pu L.-L."/>
            <person name="Saada N."/>
            <person name="Tang L."/>
            <person name="Weissenberger G."/>
            <person name="Zhu Y."/>
            <person name="Hemphill L."/>
            <person name="Shang Y."/>
            <person name="Youmans B."/>
            <person name="Ayvaz T."/>
            <person name="Ross M."/>
            <person name="Santibanez J."/>
            <person name="Aqrawi P."/>
            <person name="Gross S."/>
            <person name="Joshi V."/>
            <person name="Fowler G."/>
            <person name="Nazareth L."/>
            <person name="Reid J."/>
            <person name="Worley K."/>
            <person name="Petrosino J."/>
            <person name="Highlander S."/>
            <person name="Gibbs R."/>
        </authorList>
    </citation>
    <scope>NUCLEOTIDE SEQUENCE [LARGE SCALE GENOMIC DNA]</scope>
    <source>
        <strain evidence="2 3">DSM 10105</strain>
    </source>
</reference>
<comment type="caution">
    <text evidence="2">The sequence shown here is derived from an EMBL/GenBank/DDBJ whole genome shotgun (WGS) entry which is preliminary data.</text>
</comment>
<sequence>MKGLLLLARQAVTMAEITIRMEYTYMKAAVFVDHGRIDTGDNAPMPHTDNPQDMAIKASGLALTFTVRPPATMLLVLISAPVVAIPAYMIEAKTMSSILRS</sequence>
<proteinExistence type="predicted"/>
<keyword evidence="1" id="KW-1133">Transmembrane helix</keyword>
<dbReference type="PATRIC" id="fig|864564.6.peg.266"/>
<evidence type="ECO:0000313" key="3">
    <source>
        <dbReference type="Proteomes" id="UP000004946"/>
    </source>
</evidence>
<keyword evidence="1" id="KW-0812">Transmembrane</keyword>
<protein>
    <submittedName>
        <fullName evidence="2">Uncharacterized protein</fullName>
    </submittedName>
</protein>
<dbReference type="KEGG" id="pdo:PSDT_0240"/>
<gene>
    <name evidence="2" type="ORF">HMPREF0620_1435</name>
</gene>
<organism evidence="2 3">
    <name type="scientific">Parascardovia denticolens DSM 10105 = JCM 12538</name>
    <dbReference type="NCBI Taxonomy" id="864564"/>
    <lineage>
        <taxon>Bacteria</taxon>
        <taxon>Bacillati</taxon>
        <taxon>Actinomycetota</taxon>
        <taxon>Actinomycetes</taxon>
        <taxon>Bifidobacteriales</taxon>
        <taxon>Bifidobacteriaceae</taxon>
        <taxon>Parascardovia</taxon>
    </lineage>
</organism>
<dbReference type="Proteomes" id="UP000004946">
    <property type="component" value="Chromosome"/>
</dbReference>
<evidence type="ECO:0000313" key="2">
    <source>
        <dbReference type="EMBL" id="EFT82750.1"/>
    </source>
</evidence>
<keyword evidence="1" id="KW-0472">Membrane</keyword>
<dbReference type="HOGENOM" id="CLU_2466202_0_0_11"/>